<name>A0ABS7WQL1_9BACT</name>
<dbReference type="EMBL" id="JACGBB010000004">
    <property type="protein sequence ID" value="MBZ7987047.1"/>
    <property type="molecule type" value="Genomic_DNA"/>
</dbReference>
<organism evidence="1 2">
    <name type="scientific">Campylobacter canadensis</name>
    <dbReference type="NCBI Taxonomy" id="449520"/>
    <lineage>
        <taxon>Bacteria</taxon>
        <taxon>Pseudomonadati</taxon>
        <taxon>Campylobacterota</taxon>
        <taxon>Epsilonproteobacteria</taxon>
        <taxon>Campylobacterales</taxon>
        <taxon>Campylobacteraceae</taxon>
        <taxon>Campylobacter</taxon>
    </lineage>
</organism>
<accession>A0ABS7WQL1</accession>
<protein>
    <submittedName>
        <fullName evidence="1">Uncharacterized protein</fullName>
    </submittedName>
</protein>
<comment type="caution">
    <text evidence="1">The sequence shown here is derived from an EMBL/GenBank/DDBJ whole genome shotgun (WGS) entry which is preliminary data.</text>
</comment>
<keyword evidence="2" id="KW-1185">Reference proteome</keyword>
<evidence type="ECO:0000313" key="2">
    <source>
        <dbReference type="Proteomes" id="UP000786183"/>
    </source>
</evidence>
<proteinExistence type="predicted"/>
<dbReference type="RefSeq" id="WP_172233280.1">
    <property type="nucleotide sequence ID" value="NZ_CP035946.1"/>
</dbReference>
<gene>
    <name evidence="1" type="ORF">AVCANL283_02795</name>
</gene>
<dbReference type="Proteomes" id="UP000786183">
    <property type="component" value="Unassembled WGS sequence"/>
</dbReference>
<evidence type="ECO:0000313" key="1">
    <source>
        <dbReference type="EMBL" id="MBZ7987047.1"/>
    </source>
</evidence>
<reference evidence="1 2" key="1">
    <citation type="submission" date="2020-07" db="EMBL/GenBank/DDBJ databases">
        <title>Transfer of Campylobacter canadensis to the novel genus Avispirillum gen. nov., that also includes two novel species recovered from migratory waterfowl: Avispirillum anseris sp. nov. and Avispirillum brantae sp. nov.</title>
        <authorList>
            <person name="Miller W.G."/>
            <person name="Chapman M.H."/>
            <person name="Yee E."/>
            <person name="Inglis G.D."/>
        </authorList>
    </citation>
    <scope>NUCLEOTIDE SEQUENCE [LARGE SCALE GENOMIC DNA]</scope>
    <source>
        <strain evidence="1 2">L283</strain>
    </source>
</reference>
<sequence length="260" mass="31430">MNHYLQLSFNDEEFKNIKEYFIKDEKEFYKIDICDDKITFLQANCDNCNDINYKEFNYNSPTFKEKSLKIKRSINDDYMLEKINNIYLKSTFLKDENLFIFNEYERLKITSIYGLKSLNYGIKLSTAFRIYLYFLLEQNSLLKARILLDIFAFLLDENIINSLKNKQDSDDLYLIAFDNCNFYLKKDNLFFFTLAKLLRFYILKSYKNKDFIEYCILLCDFIDFFKSHKKIKKIKEKICKISTLKDIKNLSLISKKYYLG</sequence>